<protein>
    <submittedName>
        <fullName evidence="10">Monovalent cation/H+ antiporter complex subunit F</fullName>
    </submittedName>
</protein>
<keyword evidence="3" id="KW-0813">Transport</keyword>
<keyword evidence="11" id="KW-1185">Reference proteome</keyword>
<keyword evidence="5 9" id="KW-0812">Transmembrane</keyword>
<evidence type="ECO:0000313" key="10">
    <source>
        <dbReference type="EMBL" id="MFC6148589.1"/>
    </source>
</evidence>
<dbReference type="PANTHER" id="PTHR34702">
    <property type="entry name" value="NA(+)/H(+) ANTIPORTER SUBUNIT F1"/>
    <property type="match status" value="1"/>
</dbReference>
<comment type="subcellular location">
    <subcellularLocation>
        <location evidence="1">Cell membrane</location>
        <topology evidence="1">Multi-pass membrane protein</topology>
    </subcellularLocation>
</comment>
<evidence type="ECO:0000256" key="4">
    <source>
        <dbReference type="ARBA" id="ARBA00022475"/>
    </source>
</evidence>
<evidence type="ECO:0000256" key="5">
    <source>
        <dbReference type="ARBA" id="ARBA00022692"/>
    </source>
</evidence>
<dbReference type="Proteomes" id="UP001596097">
    <property type="component" value="Unassembled WGS sequence"/>
</dbReference>
<comment type="similarity">
    <text evidence="2">Belongs to the CPA3 antiporters (TC 2.A.63) subunit F family.</text>
</comment>
<feature type="region of interest" description="Disordered" evidence="8">
    <location>
        <begin position="85"/>
        <end position="116"/>
    </location>
</feature>
<sequence>MTWMTAVAWTAGGMLGIAALLCVVRAAIGPSMPNRAVAIDVLVAVLVGGLGVEAAYNRHTDTLPILVVLSLVGVVGSVSIARFATGDEPDESDEADQADRADSGGGGFAGGAEQPQ</sequence>
<organism evidence="10 11">
    <name type="scientific">Mumia xiangluensis</name>
    <dbReference type="NCBI Taxonomy" id="1678900"/>
    <lineage>
        <taxon>Bacteria</taxon>
        <taxon>Bacillati</taxon>
        <taxon>Actinomycetota</taxon>
        <taxon>Actinomycetes</taxon>
        <taxon>Propionibacteriales</taxon>
        <taxon>Nocardioidaceae</taxon>
        <taxon>Mumia</taxon>
    </lineage>
</organism>
<evidence type="ECO:0000256" key="8">
    <source>
        <dbReference type="SAM" id="MobiDB-lite"/>
    </source>
</evidence>
<dbReference type="Pfam" id="PF04066">
    <property type="entry name" value="MrpF_PhaF"/>
    <property type="match status" value="1"/>
</dbReference>
<dbReference type="EMBL" id="JBHSQL010000003">
    <property type="protein sequence ID" value="MFC6148589.1"/>
    <property type="molecule type" value="Genomic_DNA"/>
</dbReference>
<reference evidence="11" key="1">
    <citation type="journal article" date="2019" name="Int. J. Syst. Evol. Microbiol.">
        <title>The Global Catalogue of Microorganisms (GCM) 10K type strain sequencing project: providing services to taxonomists for standard genome sequencing and annotation.</title>
        <authorList>
            <consortium name="The Broad Institute Genomics Platform"/>
            <consortium name="The Broad Institute Genome Sequencing Center for Infectious Disease"/>
            <person name="Wu L."/>
            <person name="Ma J."/>
        </authorList>
    </citation>
    <scope>NUCLEOTIDE SEQUENCE [LARGE SCALE GENOMIC DNA]</scope>
    <source>
        <strain evidence="11">CGMCC 4.7198</strain>
    </source>
</reference>
<evidence type="ECO:0000313" key="11">
    <source>
        <dbReference type="Proteomes" id="UP001596097"/>
    </source>
</evidence>
<gene>
    <name evidence="10" type="ORF">ACFPYK_04225</name>
</gene>
<keyword evidence="7 9" id="KW-0472">Membrane</keyword>
<name>A0ABW1QI87_9ACTN</name>
<dbReference type="RefSeq" id="WP_205602768.1">
    <property type="nucleotide sequence ID" value="NZ_JBHSQL010000003.1"/>
</dbReference>
<evidence type="ECO:0000256" key="9">
    <source>
        <dbReference type="SAM" id="Phobius"/>
    </source>
</evidence>
<feature type="transmembrane region" description="Helical" evidence="9">
    <location>
        <begin position="36"/>
        <end position="56"/>
    </location>
</feature>
<evidence type="ECO:0000256" key="6">
    <source>
        <dbReference type="ARBA" id="ARBA00022989"/>
    </source>
</evidence>
<comment type="caution">
    <text evidence="10">The sequence shown here is derived from an EMBL/GenBank/DDBJ whole genome shotgun (WGS) entry which is preliminary data.</text>
</comment>
<keyword evidence="4" id="KW-1003">Cell membrane</keyword>
<feature type="transmembrane region" description="Helical" evidence="9">
    <location>
        <begin position="63"/>
        <end position="84"/>
    </location>
</feature>
<dbReference type="PANTHER" id="PTHR34702:SF1">
    <property type="entry name" value="NA(+)_H(+) ANTIPORTER SUBUNIT F"/>
    <property type="match status" value="1"/>
</dbReference>
<dbReference type="InterPro" id="IPR007208">
    <property type="entry name" value="MrpF/PhaF-like"/>
</dbReference>
<evidence type="ECO:0000256" key="7">
    <source>
        <dbReference type="ARBA" id="ARBA00023136"/>
    </source>
</evidence>
<accession>A0ABW1QI87</accession>
<evidence type="ECO:0000256" key="2">
    <source>
        <dbReference type="ARBA" id="ARBA00009212"/>
    </source>
</evidence>
<evidence type="ECO:0000256" key="3">
    <source>
        <dbReference type="ARBA" id="ARBA00022448"/>
    </source>
</evidence>
<evidence type="ECO:0000256" key="1">
    <source>
        <dbReference type="ARBA" id="ARBA00004651"/>
    </source>
</evidence>
<keyword evidence="6 9" id="KW-1133">Transmembrane helix</keyword>
<proteinExistence type="inferred from homology"/>
<feature type="compositionally biased region" description="Acidic residues" evidence="8">
    <location>
        <begin position="87"/>
        <end position="96"/>
    </location>
</feature>